<evidence type="ECO:0000313" key="3">
    <source>
        <dbReference type="Proteomes" id="UP000193040"/>
    </source>
</evidence>
<accession>A0A1X0YHG3</accession>
<feature type="domain" description="Predicted hydrolase N-terminal" evidence="1">
    <location>
        <begin position="5"/>
        <end position="190"/>
    </location>
</feature>
<organism evidence="2 3">
    <name type="scientific">Mycobacterium simiae</name>
    <name type="common">Mycobacterium habana</name>
    <dbReference type="NCBI Taxonomy" id="1784"/>
    <lineage>
        <taxon>Bacteria</taxon>
        <taxon>Bacillati</taxon>
        <taxon>Actinomycetota</taxon>
        <taxon>Actinomycetes</taxon>
        <taxon>Mycobacteriales</taxon>
        <taxon>Mycobacteriaceae</taxon>
        <taxon>Mycobacterium</taxon>
        <taxon>Mycobacterium simiae complex</taxon>
    </lineage>
</organism>
<name>A0A1X0YHG3_MYCSI</name>
<evidence type="ECO:0000313" key="2">
    <source>
        <dbReference type="EMBL" id="ORJ64812.1"/>
    </source>
</evidence>
<keyword evidence="3" id="KW-1185">Reference proteome</keyword>
<proteinExistence type="predicted"/>
<dbReference type="Proteomes" id="UP000193040">
    <property type="component" value="Unassembled WGS sequence"/>
</dbReference>
<gene>
    <name evidence="2" type="ORF">B5M45_00675</name>
</gene>
<dbReference type="InterPro" id="IPR054469">
    <property type="entry name" value="Pred_hydrolase_N"/>
</dbReference>
<dbReference type="EMBL" id="MZZM01000001">
    <property type="protein sequence ID" value="ORJ64812.1"/>
    <property type="molecule type" value="Genomic_DNA"/>
</dbReference>
<evidence type="ECO:0000259" key="1">
    <source>
        <dbReference type="Pfam" id="PF22905"/>
    </source>
</evidence>
<dbReference type="Pfam" id="PF22905">
    <property type="entry name" value="Hydro_N_hd"/>
    <property type="match status" value="1"/>
</dbReference>
<reference evidence="2 3" key="1">
    <citation type="submission" date="2017-03" db="EMBL/GenBank/DDBJ databases">
        <title>Genomic insights into Mycobacterium simiae human colonization.</title>
        <authorList>
            <person name="Steffani J.L."/>
            <person name="Brunck M.E."/>
            <person name="Cruz E."/>
            <person name="Montiel R."/>
            <person name="Barona F."/>
        </authorList>
    </citation>
    <scope>NUCLEOTIDE SEQUENCE [LARGE SCALE GENOMIC DNA]</scope>
    <source>
        <strain evidence="2 3">MsiGto</strain>
    </source>
</reference>
<comment type="caution">
    <text evidence="2">The sequence shown here is derived from an EMBL/GenBank/DDBJ whole genome shotgun (WGS) entry which is preliminary data.</text>
</comment>
<dbReference type="AlphaFoldDB" id="A0A1X0YHG3"/>
<protein>
    <recommendedName>
        <fullName evidence="1">Predicted hydrolase N-terminal domain-containing protein</fullName>
    </recommendedName>
</protein>
<sequence length="519" mass="55738">MGSPMRLTYISVPHLLSAAGGDPWEINQSLQIGRPAQISDLADAFHAAGRCTAESSNAFDEARRRFEASWNHENGDNPINDSAEVQRVAKLLGAQSLQLPNIAVELQRIAADLAGAQRTSAALILTLETQLEVLDSQAGAALSDVDGNITQRIAGIEEQAIIDTRLALVQLRFLRRRYSDFLQDSLSTLRAEGYDATALQSMEASGAGLHIISQADRRQNQINAFTKLFGRPPRSAADWQTAAALDPHSYDPKNQDKPPNIVVGHVNPVPGQGVVRINMFIPGRAVWDPQIDWPVIHDNLGDNRGFSPTAGPEESRVSIYVDYENGIIVARQNPSVDEVTRKVRVGTPSISAVQKSNGAVLIKYSAADPFSPGGENLAKAIPFDVNGSLAIQPTADGPRVGGTVTNFPALEIYNDRPGEETAKLVQSWPLFEERAGGPLLGLWWHRTVGDSALEPSFNDQYPAPRIPGLPHGGQLPPVAPIAPPLVASPPGMYPLGPVDHPAGIGVHDPAVLFPSLPTK</sequence>